<keyword evidence="3" id="KW-1185">Reference proteome</keyword>
<organism evidence="2 3">
    <name type="scientific">Cladophialophora immunda</name>
    <dbReference type="NCBI Taxonomy" id="569365"/>
    <lineage>
        <taxon>Eukaryota</taxon>
        <taxon>Fungi</taxon>
        <taxon>Dikarya</taxon>
        <taxon>Ascomycota</taxon>
        <taxon>Pezizomycotina</taxon>
        <taxon>Eurotiomycetes</taxon>
        <taxon>Chaetothyriomycetidae</taxon>
        <taxon>Chaetothyriales</taxon>
        <taxon>Herpotrichiellaceae</taxon>
        <taxon>Cladophialophora</taxon>
    </lineage>
</organism>
<dbReference type="PANTHER" id="PTHR43510:SF1">
    <property type="entry name" value="AMINOTRANSFERASE FUNCTION, HYPOTHETICAL (EUROFUNG)"/>
    <property type="match status" value="1"/>
</dbReference>
<evidence type="ECO:0000313" key="2">
    <source>
        <dbReference type="EMBL" id="KIW35353.1"/>
    </source>
</evidence>
<dbReference type="Gene3D" id="3.90.1150.10">
    <property type="entry name" value="Aspartate Aminotransferase, domain 1"/>
    <property type="match status" value="1"/>
</dbReference>
<protein>
    <recommendedName>
        <fullName evidence="1">Aminotransferase class I/classII large domain-containing protein</fullName>
    </recommendedName>
</protein>
<gene>
    <name evidence="2" type="ORF">PV07_02053</name>
</gene>
<dbReference type="OrthoDB" id="7042322at2759"/>
<dbReference type="VEuPathDB" id="FungiDB:PV07_02053"/>
<accession>A0A0D2CW76</accession>
<sequence>MVQLATFQLPNWIEGNKDSAKYVLGGSAAPSISLDDLVALSTDPAATERALQFRSMKMNNGSLQGTRELRERIASLYSEDVLPENVITATGTTGANLTVFQSLLQAGDHAICQYPTYPQLLGLPESFPCDLSYWRLDPDKGWQPSVDELRKLIQPSTKMIILNNPNNPTGAHLDGTLQGKILEIAREHNIIVFADEIFRPLFHSPAAASTPSLVEHGYSKVVVTSSMSKVWGMSGVRIGWIVSRDRDILALLLNTRQYTVMSTSLIDEVVATEALSPRCRPLILKRHLEYAQQNLARWDAFVKKNSDMCSWTRPTAGAIAFVKFSSPDGTVVDDVEFCQQLLKEDGVLISPGSLCFSTEKQTDFRGYVRLHFTLTPENLDKALEVLDSFLAKRRKLFAATSRL</sequence>
<dbReference type="STRING" id="569365.A0A0D2CW76"/>
<dbReference type="AlphaFoldDB" id="A0A0D2CW76"/>
<feature type="domain" description="Aminotransferase class I/classII large" evidence="1">
    <location>
        <begin position="44"/>
        <end position="386"/>
    </location>
</feature>
<evidence type="ECO:0000259" key="1">
    <source>
        <dbReference type="Pfam" id="PF00155"/>
    </source>
</evidence>
<dbReference type="SUPFAM" id="SSF53383">
    <property type="entry name" value="PLP-dependent transferases"/>
    <property type="match status" value="1"/>
</dbReference>
<dbReference type="GO" id="GO:0030170">
    <property type="term" value="F:pyridoxal phosphate binding"/>
    <property type="evidence" value="ECO:0007669"/>
    <property type="project" value="InterPro"/>
</dbReference>
<dbReference type="Proteomes" id="UP000054466">
    <property type="component" value="Unassembled WGS sequence"/>
</dbReference>
<dbReference type="InterPro" id="IPR015422">
    <property type="entry name" value="PyrdxlP-dep_Trfase_small"/>
</dbReference>
<dbReference type="CDD" id="cd00609">
    <property type="entry name" value="AAT_like"/>
    <property type="match status" value="1"/>
</dbReference>
<dbReference type="PANTHER" id="PTHR43510">
    <property type="entry name" value="AMINOTRANSFERASE FUNCTION, HYPOTHETICAL (EUROFUNG)"/>
    <property type="match status" value="1"/>
</dbReference>
<evidence type="ECO:0000313" key="3">
    <source>
        <dbReference type="Proteomes" id="UP000054466"/>
    </source>
</evidence>
<dbReference type="InterPro" id="IPR004839">
    <property type="entry name" value="Aminotransferase_I/II_large"/>
</dbReference>
<reference evidence="2 3" key="1">
    <citation type="submission" date="2015-01" db="EMBL/GenBank/DDBJ databases">
        <title>The Genome Sequence of Cladophialophora immunda CBS83496.</title>
        <authorList>
            <consortium name="The Broad Institute Genomics Platform"/>
            <person name="Cuomo C."/>
            <person name="de Hoog S."/>
            <person name="Gorbushina A."/>
            <person name="Stielow B."/>
            <person name="Teixiera M."/>
            <person name="Abouelleil A."/>
            <person name="Chapman S.B."/>
            <person name="Priest M."/>
            <person name="Young S.K."/>
            <person name="Wortman J."/>
            <person name="Nusbaum C."/>
            <person name="Birren B."/>
        </authorList>
    </citation>
    <scope>NUCLEOTIDE SEQUENCE [LARGE SCALE GENOMIC DNA]</scope>
    <source>
        <strain evidence="2 3">CBS 83496</strain>
    </source>
</reference>
<name>A0A0D2CW76_9EURO</name>
<dbReference type="Gene3D" id="3.40.640.10">
    <property type="entry name" value="Type I PLP-dependent aspartate aminotransferase-like (Major domain)"/>
    <property type="match status" value="1"/>
</dbReference>
<dbReference type="RefSeq" id="XP_016255569.1">
    <property type="nucleotide sequence ID" value="XM_016388641.1"/>
</dbReference>
<dbReference type="Pfam" id="PF00155">
    <property type="entry name" value="Aminotran_1_2"/>
    <property type="match status" value="1"/>
</dbReference>
<dbReference type="HOGENOM" id="CLU_017584_4_4_1"/>
<dbReference type="InterPro" id="IPR015421">
    <property type="entry name" value="PyrdxlP-dep_Trfase_major"/>
</dbReference>
<dbReference type="InterPro" id="IPR015424">
    <property type="entry name" value="PyrdxlP-dep_Trfase"/>
</dbReference>
<proteinExistence type="predicted"/>
<dbReference type="GeneID" id="27341247"/>
<dbReference type="EMBL" id="KN847040">
    <property type="protein sequence ID" value="KIW35353.1"/>
    <property type="molecule type" value="Genomic_DNA"/>
</dbReference>